<evidence type="ECO:0000259" key="9">
    <source>
        <dbReference type="Pfam" id="PF00482"/>
    </source>
</evidence>
<dbReference type="Pfam" id="PF00482">
    <property type="entry name" value="T2SSF"/>
    <property type="match status" value="2"/>
</dbReference>
<feature type="domain" description="Type II secretion system protein GspF" evidence="9">
    <location>
        <begin position="279"/>
        <end position="400"/>
    </location>
</feature>
<comment type="similarity">
    <text evidence="2">Belongs to the GSP F family.</text>
</comment>
<evidence type="ECO:0000313" key="10">
    <source>
        <dbReference type="EMBL" id="GAH45174.1"/>
    </source>
</evidence>
<comment type="caution">
    <text evidence="10">The sequence shown here is derived from an EMBL/GenBank/DDBJ whole genome shotgun (WGS) entry which is preliminary data.</text>
</comment>
<keyword evidence="6 8" id="KW-1133">Transmembrane helix</keyword>
<dbReference type="FunFam" id="1.20.81.30:FF:000001">
    <property type="entry name" value="Type II secretion system protein F"/>
    <property type="match status" value="2"/>
</dbReference>
<protein>
    <recommendedName>
        <fullName evidence="9">Type II secretion system protein GspF domain-containing protein</fullName>
    </recommendedName>
</protein>
<feature type="transmembrane region" description="Helical" evidence="8">
    <location>
        <begin position="229"/>
        <end position="248"/>
    </location>
</feature>
<reference evidence="10" key="1">
    <citation type="journal article" date="2014" name="Front. Microbiol.">
        <title>High frequency of phylogenetically diverse reductive dehalogenase-homologous genes in deep subseafloor sedimentary metagenomes.</title>
        <authorList>
            <person name="Kawai M."/>
            <person name="Futagami T."/>
            <person name="Toyoda A."/>
            <person name="Takaki Y."/>
            <person name="Nishi S."/>
            <person name="Hori S."/>
            <person name="Arai W."/>
            <person name="Tsubouchi T."/>
            <person name="Morono Y."/>
            <person name="Uchiyama I."/>
            <person name="Ito T."/>
            <person name="Fujiyama A."/>
            <person name="Inagaki F."/>
            <person name="Takami H."/>
        </authorList>
    </citation>
    <scope>NUCLEOTIDE SEQUENCE</scope>
    <source>
        <strain evidence="10">Expedition CK06-06</strain>
    </source>
</reference>
<dbReference type="EMBL" id="BARU01006108">
    <property type="protein sequence ID" value="GAH45174.1"/>
    <property type="molecule type" value="Genomic_DNA"/>
</dbReference>
<evidence type="ECO:0000256" key="3">
    <source>
        <dbReference type="ARBA" id="ARBA00022475"/>
    </source>
</evidence>
<organism evidence="10">
    <name type="scientific">marine sediment metagenome</name>
    <dbReference type="NCBI Taxonomy" id="412755"/>
    <lineage>
        <taxon>unclassified sequences</taxon>
        <taxon>metagenomes</taxon>
        <taxon>ecological metagenomes</taxon>
    </lineage>
</organism>
<evidence type="ECO:0000256" key="7">
    <source>
        <dbReference type="ARBA" id="ARBA00023136"/>
    </source>
</evidence>
<keyword evidence="5 8" id="KW-0812">Transmembrane</keyword>
<evidence type="ECO:0000256" key="6">
    <source>
        <dbReference type="ARBA" id="ARBA00022989"/>
    </source>
</evidence>
<keyword evidence="3" id="KW-1003">Cell membrane</keyword>
<dbReference type="InterPro" id="IPR003004">
    <property type="entry name" value="GspF/PilC"/>
</dbReference>
<feature type="transmembrane region" description="Helical" evidence="8">
    <location>
        <begin position="381"/>
        <end position="401"/>
    </location>
</feature>
<proteinExistence type="inferred from homology"/>
<evidence type="ECO:0000256" key="5">
    <source>
        <dbReference type="ARBA" id="ARBA00022692"/>
    </source>
</evidence>
<accession>X1GU85</accession>
<keyword evidence="7 8" id="KW-0472">Membrane</keyword>
<evidence type="ECO:0000256" key="2">
    <source>
        <dbReference type="ARBA" id="ARBA00005745"/>
    </source>
</evidence>
<comment type="subcellular location">
    <subcellularLocation>
        <location evidence="1">Cell inner membrane</location>
        <topology evidence="1">Multi-pass membrane protein</topology>
    </subcellularLocation>
</comment>
<dbReference type="Gene3D" id="1.20.81.30">
    <property type="entry name" value="Type II secretion system (T2SS), domain F"/>
    <property type="match status" value="2"/>
</dbReference>
<dbReference type="PANTHER" id="PTHR30012:SF0">
    <property type="entry name" value="TYPE II SECRETION SYSTEM PROTEIN F-RELATED"/>
    <property type="match status" value="1"/>
</dbReference>
<sequence length="409" mass="45438">MPKFASISVDSQGQKIETRHEAASIPEVSSFLRGRGFTPVSIKEIKPEAFSSQVVKELVALLKQSRIKMSEVAVFFRQLATMLEAGVNLSECLESLSSQTENQNFARLLRQTREYVAWGRRFSQALSEYPRIFPPLITEMIAVGEEAGLLDEVTSEVASYLEGQIDLKKKVVNATRYPMFITGFFLVAMGVMVFYLIPQFKQIFASYGAELPAITRFVMNISDFLIRNLAYEIILILGLGVLGLGYLRTGKGKGALDRIKLKLPVVAKLIYYLVLARICRTLGLLLHSGVPLVVALDHTAAVAENVVAENAIRETRDGIVQGSTLAQEMRKQSFFSPLMVGMVHTGERSGTLSDILPKVADFYDRELDYRIKALTSTLEPVLIIGIGVLVAFFVIAMYYPIFNLTEVMG</sequence>
<gene>
    <name evidence="10" type="ORF">S03H2_11998</name>
</gene>
<dbReference type="AlphaFoldDB" id="X1GU85"/>
<dbReference type="PANTHER" id="PTHR30012">
    <property type="entry name" value="GENERAL SECRETION PATHWAY PROTEIN"/>
    <property type="match status" value="1"/>
</dbReference>
<evidence type="ECO:0000256" key="1">
    <source>
        <dbReference type="ARBA" id="ARBA00004429"/>
    </source>
</evidence>
<dbReference type="InterPro" id="IPR018076">
    <property type="entry name" value="T2SS_GspF_dom"/>
</dbReference>
<feature type="domain" description="Type II secretion system protein GspF" evidence="9">
    <location>
        <begin position="75"/>
        <end position="198"/>
    </location>
</feature>
<dbReference type="PRINTS" id="PR00812">
    <property type="entry name" value="BCTERIALGSPF"/>
</dbReference>
<evidence type="ECO:0000256" key="8">
    <source>
        <dbReference type="SAM" id="Phobius"/>
    </source>
</evidence>
<dbReference type="GO" id="GO:0005886">
    <property type="term" value="C:plasma membrane"/>
    <property type="evidence" value="ECO:0007669"/>
    <property type="project" value="UniProtKB-SubCell"/>
</dbReference>
<evidence type="ECO:0000256" key="4">
    <source>
        <dbReference type="ARBA" id="ARBA00022519"/>
    </source>
</evidence>
<name>X1GU85_9ZZZZ</name>
<keyword evidence="4" id="KW-0997">Cell inner membrane</keyword>
<dbReference type="InterPro" id="IPR042094">
    <property type="entry name" value="T2SS_GspF_sf"/>
</dbReference>
<feature type="transmembrane region" description="Helical" evidence="8">
    <location>
        <begin position="177"/>
        <end position="197"/>
    </location>
</feature>